<dbReference type="Gene3D" id="2.30.29.30">
    <property type="entry name" value="Pleckstrin-homology domain (PH domain)/Phosphotyrosine-binding domain (PTB)"/>
    <property type="match status" value="3"/>
</dbReference>
<dbReference type="InterPro" id="IPR019748">
    <property type="entry name" value="FERM_central"/>
</dbReference>
<dbReference type="CDD" id="cd14473">
    <property type="entry name" value="FERM_B-lobe"/>
    <property type="match status" value="1"/>
</dbReference>
<evidence type="ECO:0000259" key="7">
    <source>
        <dbReference type="PROSITE" id="PS50010"/>
    </source>
</evidence>
<dbReference type="SUPFAM" id="SSF47031">
    <property type="entry name" value="Second domain of FERM"/>
    <property type="match status" value="1"/>
</dbReference>
<dbReference type="SUPFAM" id="SSF54236">
    <property type="entry name" value="Ubiquitin-like"/>
    <property type="match status" value="1"/>
</dbReference>
<dbReference type="InterPro" id="IPR018980">
    <property type="entry name" value="FERM_PH-like_C"/>
</dbReference>
<dbReference type="AlphaFoldDB" id="A0A922I8F3"/>
<dbReference type="CDD" id="cd13235">
    <property type="entry name" value="PH2_FARP1-like"/>
    <property type="match status" value="1"/>
</dbReference>
<dbReference type="FunFam" id="2.30.29.30:FF:000046">
    <property type="entry name" value="FERM, RhoGEF and pleckstrin domain-containing protein 1"/>
    <property type="match status" value="1"/>
</dbReference>
<protein>
    <submittedName>
        <fullName evidence="9">FERM, ARHGEF and pleckstrin domain-containing protein 1</fullName>
    </submittedName>
</protein>
<dbReference type="PANTHER" id="PTHR45858:SF5">
    <property type="entry name" value="MOESIN_EZRIN_RADIXIN HOMOLOG 1"/>
    <property type="match status" value="1"/>
</dbReference>
<dbReference type="CDD" id="cd13193">
    <property type="entry name" value="FERM_C_FARP1-like"/>
    <property type="match status" value="1"/>
</dbReference>
<dbReference type="InterPro" id="IPR035963">
    <property type="entry name" value="FERM_2"/>
</dbReference>
<feature type="domain" description="PH" evidence="6">
    <location>
        <begin position="1120"/>
        <end position="1217"/>
    </location>
</feature>
<dbReference type="Pfam" id="PF00621">
    <property type="entry name" value="RhoGEF"/>
    <property type="match status" value="1"/>
</dbReference>
<dbReference type="GO" id="GO:0071944">
    <property type="term" value="C:cell periphery"/>
    <property type="evidence" value="ECO:0007669"/>
    <property type="project" value="UniProtKB-ARBA"/>
</dbReference>
<evidence type="ECO:0000259" key="8">
    <source>
        <dbReference type="PROSITE" id="PS50057"/>
    </source>
</evidence>
<dbReference type="InterPro" id="IPR029071">
    <property type="entry name" value="Ubiquitin-like_domsf"/>
</dbReference>
<evidence type="ECO:0000259" key="6">
    <source>
        <dbReference type="PROSITE" id="PS50003"/>
    </source>
</evidence>
<dbReference type="InterPro" id="IPR014847">
    <property type="entry name" value="FA"/>
</dbReference>
<dbReference type="InterPro" id="IPR000299">
    <property type="entry name" value="FERM_domain"/>
</dbReference>
<dbReference type="InterPro" id="IPR014352">
    <property type="entry name" value="FERM/acyl-CoA-bd_prot_sf"/>
</dbReference>
<dbReference type="GO" id="GO:0005085">
    <property type="term" value="F:guanyl-nucleotide exchange factor activity"/>
    <property type="evidence" value="ECO:0007669"/>
    <property type="project" value="UniProtKB-KW"/>
</dbReference>
<dbReference type="SUPFAM" id="SSF50729">
    <property type="entry name" value="PH domain-like"/>
    <property type="match status" value="3"/>
</dbReference>
<dbReference type="Proteomes" id="UP000790347">
    <property type="component" value="Unassembled WGS sequence"/>
</dbReference>
<dbReference type="InterPro" id="IPR019747">
    <property type="entry name" value="FERM_CS"/>
</dbReference>
<keyword evidence="3" id="KW-0677">Repeat</keyword>
<keyword evidence="10" id="KW-1185">Reference proteome</keyword>
<feature type="domain" description="DH" evidence="7">
    <location>
        <begin position="717"/>
        <end position="904"/>
    </location>
</feature>
<dbReference type="GO" id="GO:0009887">
    <property type="term" value="P:animal organ morphogenesis"/>
    <property type="evidence" value="ECO:0007669"/>
    <property type="project" value="UniProtKB-ARBA"/>
</dbReference>
<dbReference type="PROSITE" id="PS50057">
    <property type="entry name" value="FERM_3"/>
    <property type="match status" value="1"/>
</dbReference>
<name>A0A922I8F3_DERFA</name>
<dbReference type="Pfam" id="PF08736">
    <property type="entry name" value="FA"/>
    <property type="match status" value="1"/>
</dbReference>
<dbReference type="PANTHER" id="PTHR45858">
    <property type="entry name" value="FERM DOMAIN CONTAINING PROTEIN"/>
    <property type="match status" value="1"/>
</dbReference>
<dbReference type="PROSITE" id="PS50003">
    <property type="entry name" value="PH_DOMAIN"/>
    <property type="match status" value="2"/>
</dbReference>
<dbReference type="InterPro" id="IPR041788">
    <property type="entry name" value="FARP1/FARP2/FRMD7_FERM_C"/>
</dbReference>
<comment type="subcellular location">
    <subcellularLocation>
        <location evidence="1">Cell junction</location>
    </subcellularLocation>
</comment>
<dbReference type="SUPFAM" id="SSF48065">
    <property type="entry name" value="DBL homology domain (DH-domain)"/>
    <property type="match status" value="1"/>
</dbReference>
<dbReference type="InterPro" id="IPR051835">
    <property type="entry name" value="RAC1-GEF"/>
</dbReference>
<dbReference type="Pfam" id="PF00373">
    <property type="entry name" value="FERM_M"/>
    <property type="match status" value="1"/>
</dbReference>
<dbReference type="PRINTS" id="PR00935">
    <property type="entry name" value="BAND41"/>
</dbReference>
<comment type="caution">
    <text evidence="9">The sequence shown here is derived from an EMBL/GenBank/DDBJ whole genome shotgun (WGS) entry which is preliminary data.</text>
</comment>
<keyword evidence="2" id="KW-0344">Guanine-nucleotide releasing factor</keyword>
<dbReference type="InterPro" id="IPR001849">
    <property type="entry name" value="PH_domain"/>
</dbReference>
<dbReference type="SMART" id="SM01195">
    <property type="entry name" value="FA"/>
    <property type="match status" value="1"/>
</dbReference>
<keyword evidence="4" id="KW-0965">Cell junction</keyword>
<feature type="compositionally biased region" description="Low complexity" evidence="5">
    <location>
        <begin position="495"/>
        <end position="510"/>
    </location>
</feature>
<sequence length="1237" mass="145541">MANNHHHMESSSMMMVNNVENTLSKQQSITSTSTATTSKMKRSITDKSIDQPVNIVINFLDESKTVFQIHQKALAKDLFYQVCESLNLIELDYFGLEYYDKNMIQYWLDLERPIHRQLSLSMDNLNMNFAVKFYTTEPSKLEDELTRYLFALQIKKDLASGDLICNDNTAALLSAYAIQAECGDFNPNDYNDHHHYISQFKLISNQDDDFEFKVMENHKKLIDLSPAEADLQLLEIAKELEMYGVKLSSVKDHEGVPLNLAVVHHGILIFQNYTKVNTFDWIKIRKLSFKRKRFFIKLHQEEFFGDVLEFVFQHRNECKNFWKKCIEQHSFFKCIEIKQKTRKKIRIFSRGSSFRYTGRTQQQISEFIKTNNSINQQQQRSFQRSNSMKFNSLQKDPHHHHHDIGYNVDNNKMVNQNSDNSSIINTCNNNNNHNSNHNVNNHTSSSSTTTMTTNAIKMVNYHKSCDTIDQQSGLKNYYSLHSLLSYVAENRNAISSSSSSNKNNNNNNKNKSYKLHAKTATKAKRKSITNNQNRHAQHYKYNTNYLASLHYQRQMYLAIRFSMKKSHHHHHQNKRKNVRNSKFILVKNLPYVRNYYHLDDSIDDPLRKFLQDHLDLRNHLYTLFRNQTKKLLYIKDDSDLPTCILLNNLLESFKFDFKRYNFNLNIDDYYIFQNHDEPPLLLSSQSFIDTFHQTLNLSSVNLNSTLEFRGFKRRMNQDYYVFRDLVMSERTYLKDLESMRDWFKNDVSKEPSRSAEMLSLLVNVSEPLIDFHEKFLHDIEYILFIWDKNGFDSLPPLSTVLNEILKWMSHYEQIIERLPFILERINSNFCSNKEFESICREFETKKGCYLPYTSFLLKPAFHPSFYAKIIQKLIDCYCANHCDYLNLKRLVEQLNNFNHEYANTLDSLINLVILIELQRDIAGFVNIVQSGRRFIREGCLLKLSKKGFQQRLFFLFSDLLIYASRSTYINFQFKIHGYFSLYNVFVEETESKFGQNYCFTIYVGNKILILAAGLESDRQSWIRAIKESAIVLSTQPSSSILPSNDLLDKIDSALSEHLKNLNDHHISHTTISTMNNNGKNGDHYGVGDNNNTQSRTNTIIHVCWQRNCTITSADYRYALTVSFSGYLLRKFKNSSGWQKLWVEFTHFCLFFYKSAEDNYPLASLPVIGYTVSIPSDADNMSKNYVFKLQFKKHVYFFRAESEYAFNKWMEVIKKINQYINSSHYANDDDDHCHSNHR</sequence>
<dbReference type="PROSITE" id="PS00660">
    <property type="entry name" value="FERM_1"/>
    <property type="match status" value="1"/>
</dbReference>
<reference evidence="9" key="2">
    <citation type="journal article" date="2022" name="Res Sq">
        <title>Comparative Genomics Reveals Insights into the Divergent Evolution of Astigmatic Mites and Household Pest Adaptations.</title>
        <authorList>
            <person name="Xiong Q."/>
            <person name="Wan A.T.-Y."/>
            <person name="Liu X.-Y."/>
            <person name="Fung C.S.-H."/>
            <person name="Xiao X."/>
            <person name="Malainual N."/>
            <person name="Hou J."/>
            <person name="Wang L."/>
            <person name="Wang M."/>
            <person name="Yang K."/>
            <person name="Cui Y."/>
            <person name="Leung E."/>
            <person name="Nong W."/>
            <person name="Shin S.-K."/>
            <person name="Au S."/>
            <person name="Jeong K.Y."/>
            <person name="Chew F.T."/>
            <person name="Hui J."/>
            <person name="Leung T.F."/>
            <person name="Tungtrongchitr A."/>
            <person name="Zhong N."/>
            <person name="Liu Z."/>
            <person name="Tsui S."/>
        </authorList>
    </citation>
    <scope>NUCLEOTIDE SEQUENCE</scope>
    <source>
        <strain evidence="9">Derf</strain>
        <tissue evidence="9">Whole organism</tissue>
    </source>
</reference>
<gene>
    <name evidence="9" type="primary">FARP1</name>
    <name evidence="9" type="ORF">DERF_001339</name>
</gene>
<dbReference type="InterPro" id="IPR019749">
    <property type="entry name" value="Band_41_domain"/>
</dbReference>
<feature type="region of interest" description="Disordered" evidence="5">
    <location>
        <begin position="494"/>
        <end position="514"/>
    </location>
</feature>
<dbReference type="Gene3D" id="1.20.900.10">
    <property type="entry name" value="Dbl homology (DH) domain"/>
    <property type="match status" value="1"/>
</dbReference>
<dbReference type="PROSITE" id="PS50010">
    <property type="entry name" value="DH_2"/>
    <property type="match status" value="1"/>
</dbReference>
<feature type="domain" description="PH" evidence="6">
    <location>
        <begin position="933"/>
        <end position="1030"/>
    </location>
</feature>
<dbReference type="Gene3D" id="1.20.80.10">
    <property type="match status" value="1"/>
</dbReference>
<dbReference type="InterPro" id="IPR018979">
    <property type="entry name" value="FERM_N"/>
</dbReference>
<dbReference type="FunFam" id="1.20.80.10:FF:000005">
    <property type="entry name" value="FERM, RhoGEF and pleckstrin domain-containing protein 1"/>
    <property type="match status" value="1"/>
</dbReference>
<dbReference type="SMART" id="SM01196">
    <property type="entry name" value="FERM_C"/>
    <property type="match status" value="1"/>
</dbReference>
<organism evidence="9 10">
    <name type="scientific">Dermatophagoides farinae</name>
    <name type="common">American house dust mite</name>
    <dbReference type="NCBI Taxonomy" id="6954"/>
    <lineage>
        <taxon>Eukaryota</taxon>
        <taxon>Metazoa</taxon>
        <taxon>Ecdysozoa</taxon>
        <taxon>Arthropoda</taxon>
        <taxon>Chelicerata</taxon>
        <taxon>Arachnida</taxon>
        <taxon>Acari</taxon>
        <taxon>Acariformes</taxon>
        <taxon>Sarcoptiformes</taxon>
        <taxon>Astigmata</taxon>
        <taxon>Psoroptidia</taxon>
        <taxon>Analgoidea</taxon>
        <taxon>Pyroglyphidae</taxon>
        <taxon>Dermatophagoidinae</taxon>
        <taxon>Dermatophagoides</taxon>
    </lineage>
</organism>
<evidence type="ECO:0000256" key="2">
    <source>
        <dbReference type="ARBA" id="ARBA00022658"/>
    </source>
</evidence>
<dbReference type="GO" id="GO:0070161">
    <property type="term" value="C:anchoring junction"/>
    <property type="evidence" value="ECO:0007669"/>
    <property type="project" value="UniProtKB-SubCell"/>
</dbReference>
<dbReference type="Pfam" id="PF09379">
    <property type="entry name" value="FERM_N"/>
    <property type="match status" value="1"/>
</dbReference>
<dbReference type="SMART" id="SM00295">
    <property type="entry name" value="B41"/>
    <property type="match status" value="1"/>
</dbReference>
<dbReference type="InterPro" id="IPR011993">
    <property type="entry name" value="PH-like_dom_sf"/>
</dbReference>
<dbReference type="FunFam" id="3.10.20.90:FF:000040">
    <property type="entry name" value="FERM, RhoGEF and pleckstrin domain-containing protein"/>
    <property type="match status" value="1"/>
</dbReference>
<evidence type="ECO:0000256" key="4">
    <source>
        <dbReference type="ARBA" id="ARBA00022949"/>
    </source>
</evidence>
<dbReference type="SMART" id="SM00233">
    <property type="entry name" value="PH"/>
    <property type="match status" value="2"/>
</dbReference>
<evidence type="ECO:0000256" key="1">
    <source>
        <dbReference type="ARBA" id="ARBA00004282"/>
    </source>
</evidence>
<reference evidence="9" key="1">
    <citation type="submission" date="2013-05" db="EMBL/GenBank/DDBJ databases">
        <authorList>
            <person name="Yim A.K.Y."/>
            <person name="Chan T.F."/>
            <person name="Ji K.M."/>
            <person name="Liu X.Y."/>
            <person name="Zhou J.W."/>
            <person name="Li R.Q."/>
            <person name="Yang K.Y."/>
            <person name="Li J."/>
            <person name="Li M."/>
            <person name="Law P.T.W."/>
            <person name="Wu Y.L."/>
            <person name="Cai Z.L."/>
            <person name="Qin H."/>
            <person name="Bao Y."/>
            <person name="Leung R.K.K."/>
            <person name="Ng P.K.S."/>
            <person name="Zou J."/>
            <person name="Zhong X.J."/>
            <person name="Ran P.X."/>
            <person name="Zhong N.S."/>
            <person name="Liu Z.G."/>
            <person name="Tsui S.K.W."/>
        </authorList>
    </citation>
    <scope>NUCLEOTIDE SEQUENCE</scope>
    <source>
        <strain evidence="9">Derf</strain>
        <tissue evidence="9">Whole organism</tissue>
    </source>
</reference>
<dbReference type="EMBL" id="ASGP02000001">
    <property type="protein sequence ID" value="KAH9527317.1"/>
    <property type="molecule type" value="Genomic_DNA"/>
</dbReference>
<proteinExistence type="predicted"/>
<evidence type="ECO:0000313" key="10">
    <source>
        <dbReference type="Proteomes" id="UP000790347"/>
    </source>
</evidence>
<dbReference type="InterPro" id="IPR035899">
    <property type="entry name" value="DBL_dom_sf"/>
</dbReference>
<evidence type="ECO:0000313" key="9">
    <source>
        <dbReference type="EMBL" id="KAH9527317.1"/>
    </source>
</evidence>
<dbReference type="FunFam" id="2.30.29.30:FF:000002">
    <property type="entry name" value="Band 4.1-like protein 5 isoform 1"/>
    <property type="match status" value="1"/>
</dbReference>
<dbReference type="InterPro" id="IPR000219">
    <property type="entry name" value="DH_dom"/>
</dbReference>
<dbReference type="Gene3D" id="3.10.20.90">
    <property type="entry name" value="Phosphatidylinositol 3-kinase Catalytic Subunit, Chain A, domain 1"/>
    <property type="match status" value="1"/>
</dbReference>
<feature type="domain" description="FERM" evidence="8">
    <location>
        <begin position="53"/>
        <end position="336"/>
    </location>
</feature>
<dbReference type="Pfam" id="PF00169">
    <property type="entry name" value="PH"/>
    <property type="match status" value="2"/>
</dbReference>
<accession>A0A922I8F3</accession>
<evidence type="ECO:0000256" key="5">
    <source>
        <dbReference type="SAM" id="MobiDB-lite"/>
    </source>
</evidence>
<feature type="region of interest" description="Disordered" evidence="5">
    <location>
        <begin position="429"/>
        <end position="448"/>
    </location>
</feature>
<dbReference type="Pfam" id="PF09380">
    <property type="entry name" value="FERM_C"/>
    <property type="match status" value="1"/>
</dbReference>
<dbReference type="GO" id="GO:0048731">
    <property type="term" value="P:system development"/>
    <property type="evidence" value="ECO:0007669"/>
    <property type="project" value="UniProtKB-ARBA"/>
</dbReference>
<evidence type="ECO:0000256" key="3">
    <source>
        <dbReference type="ARBA" id="ARBA00022737"/>
    </source>
</evidence>
<dbReference type="SMART" id="SM00325">
    <property type="entry name" value="RhoGEF"/>
    <property type="match status" value="1"/>
</dbReference>